<dbReference type="RefSeq" id="XP_022462181.1">
    <property type="nucleotide sequence ID" value="XM_022606719.1"/>
</dbReference>
<proteinExistence type="inferred from homology"/>
<dbReference type="PANTHER" id="PTHR10815:SF13">
    <property type="entry name" value="METHYLATED-DNA--PROTEIN-CYSTEINE METHYLTRANSFERASE"/>
    <property type="match status" value="1"/>
</dbReference>
<dbReference type="GO" id="GO:0003908">
    <property type="term" value="F:methylated-DNA-[protein]-cysteine S-methyltransferase activity"/>
    <property type="evidence" value="ECO:0007669"/>
    <property type="project" value="UniProtKB-EC"/>
</dbReference>
<organism evidence="9 10">
    <name type="scientific">Huiozyma naganishii (strain ATCC MYA-139 / BCRC 22969 / CBS 8797 / KCTC 17520 / NBRC 10181 / NCYC 3082 / Yp74L-3)</name>
    <name type="common">Yeast</name>
    <name type="synonym">Kazachstania naganishii</name>
    <dbReference type="NCBI Taxonomy" id="1071383"/>
    <lineage>
        <taxon>Eukaryota</taxon>
        <taxon>Fungi</taxon>
        <taxon>Dikarya</taxon>
        <taxon>Ascomycota</taxon>
        <taxon>Saccharomycotina</taxon>
        <taxon>Saccharomycetes</taxon>
        <taxon>Saccharomycetales</taxon>
        <taxon>Saccharomycetaceae</taxon>
        <taxon>Huiozyma</taxon>
    </lineage>
</organism>
<reference evidence="9 10" key="1">
    <citation type="journal article" date="2011" name="Proc. Natl. Acad. Sci. U.S.A.">
        <title>Evolutionary erosion of yeast sex chromosomes by mating-type switching accidents.</title>
        <authorList>
            <person name="Gordon J.L."/>
            <person name="Armisen D."/>
            <person name="Proux-Wera E."/>
            <person name="Oheigeartaigh S.S."/>
            <person name="Byrne K.P."/>
            <person name="Wolfe K.H."/>
        </authorList>
    </citation>
    <scope>NUCLEOTIDE SEQUENCE [LARGE SCALE GENOMIC DNA]</scope>
    <source>
        <strain evidence="10">ATCC MYA-139 / BCRC 22969 / CBS 8797 / CCRC 22969 / KCTC 17520 / NBRC 10181 / NCYC 3082</strain>
    </source>
</reference>
<gene>
    <name evidence="9" type="primary">KNAG0A02460</name>
    <name evidence="9" type="ordered locus">KNAG_0A02460</name>
</gene>
<dbReference type="HOGENOM" id="CLU_000445_52_2_1"/>
<dbReference type="Gene3D" id="1.10.10.10">
    <property type="entry name" value="Winged helix-like DNA-binding domain superfamily/Winged helix DNA-binding domain"/>
    <property type="match status" value="1"/>
</dbReference>
<evidence type="ECO:0000313" key="9">
    <source>
        <dbReference type="EMBL" id="CCK67935.1"/>
    </source>
</evidence>
<evidence type="ECO:0000256" key="6">
    <source>
        <dbReference type="ARBA" id="ARBA00031621"/>
    </source>
</evidence>
<dbReference type="InterPro" id="IPR036217">
    <property type="entry name" value="MethylDNA_cys_MeTrfase_DNAb"/>
</dbReference>
<sequence length="189" mass="21003">MTVAKGDTFRYFFVRGRITSAVAASRKSDGKLVYAALGDDESQLLQHLHEDFKKLYRRLDRAFELTEAEDGEDAGSGVLTEQYKQWLDGTAWPAIRHDLIFGTPFQHTVWAQMLKLHRGQTTTYSALAKGIGRPTASRAVASACKANEIALIVPCHMVLNSKLGISGYKWGGPVLKRKLIARETQPHGM</sequence>
<evidence type="ECO:0000256" key="5">
    <source>
        <dbReference type="ARBA" id="ARBA00030795"/>
    </source>
</evidence>
<dbReference type="AlphaFoldDB" id="J7QZM0"/>
<evidence type="ECO:0000259" key="8">
    <source>
        <dbReference type="Pfam" id="PF01035"/>
    </source>
</evidence>
<evidence type="ECO:0000256" key="4">
    <source>
        <dbReference type="ARBA" id="ARBA00022763"/>
    </source>
</evidence>
<evidence type="ECO:0000256" key="2">
    <source>
        <dbReference type="ARBA" id="ARBA00011918"/>
    </source>
</evidence>
<dbReference type="GO" id="GO:0006281">
    <property type="term" value="P:DNA repair"/>
    <property type="evidence" value="ECO:0007669"/>
    <property type="project" value="InterPro"/>
</dbReference>
<dbReference type="eggNOG" id="KOG4062">
    <property type="taxonomic scope" value="Eukaryota"/>
</dbReference>
<feature type="domain" description="Methylated-DNA-[protein]-cysteine S-methyltransferase DNA binding" evidence="8">
    <location>
        <begin position="104"/>
        <end position="184"/>
    </location>
</feature>
<dbReference type="PANTHER" id="PTHR10815">
    <property type="entry name" value="METHYLATED-DNA--PROTEIN-CYSTEINE METHYLTRANSFERASE"/>
    <property type="match status" value="1"/>
</dbReference>
<dbReference type="OMA" id="YTFIETE"/>
<dbReference type="KEGG" id="kng:KNAG_0A02460"/>
<dbReference type="EMBL" id="HE978314">
    <property type="protein sequence ID" value="CCK67935.1"/>
    <property type="molecule type" value="Genomic_DNA"/>
</dbReference>
<dbReference type="EC" id="2.1.1.63" evidence="2"/>
<evidence type="ECO:0000313" key="10">
    <source>
        <dbReference type="Proteomes" id="UP000006310"/>
    </source>
</evidence>
<reference evidence="10" key="2">
    <citation type="submission" date="2012-08" db="EMBL/GenBank/DDBJ databases">
        <title>Genome sequence of Kazachstania naganishii.</title>
        <authorList>
            <person name="Gordon J.L."/>
            <person name="Armisen D."/>
            <person name="Proux-Wera E."/>
            <person name="OhEigeartaigh S.S."/>
            <person name="Byrne K.P."/>
            <person name="Wolfe K.H."/>
        </authorList>
    </citation>
    <scope>NUCLEOTIDE SEQUENCE [LARGE SCALE GENOMIC DNA]</scope>
    <source>
        <strain evidence="10">ATCC MYA-139 / BCRC 22969 / CBS 8797 / CCRC 22969 / KCTC 17520 / NBRC 10181 / NCYC 3082</strain>
    </source>
</reference>
<dbReference type="OrthoDB" id="1907495at2759"/>
<protein>
    <recommendedName>
        <fullName evidence="3">Methylated-DNA--protein-cysteine methyltransferase</fullName>
        <ecNumber evidence="2">2.1.1.63</ecNumber>
    </recommendedName>
    <alternativeName>
        <fullName evidence="5">6-O-methylguanine-DNA methyltransferase</fullName>
    </alternativeName>
    <alternativeName>
        <fullName evidence="7">DNA repair MTase</fullName>
    </alternativeName>
    <alternativeName>
        <fullName evidence="6">O-6-methylguanine-DNA-alkyltransferase</fullName>
    </alternativeName>
</protein>
<dbReference type="STRING" id="1071383.J7QZM0"/>
<dbReference type="Pfam" id="PF01035">
    <property type="entry name" value="DNA_binding_1"/>
    <property type="match status" value="1"/>
</dbReference>
<name>J7QZM0_HUIN7</name>
<dbReference type="CDD" id="cd06445">
    <property type="entry name" value="ATase"/>
    <property type="match status" value="1"/>
</dbReference>
<dbReference type="SUPFAM" id="SSF46767">
    <property type="entry name" value="Methylated DNA-protein cysteine methyltransferase, C-terminal domain"/>
    <property type="match status" value="1"/>
</dbReference>
<dbReference type="NCBIfam" id="TIGR00589">
    <property type="entry name" value="ogt"/>
    <property type="match status" value="1"/>
</dbReference>
<comment type="similarity">
    <text evidence="1">Belongs to the MGMT family.</text>
</comment>
<evidence type="ECO:0000256" key="1">
    <source>
        <dbReference type="ARBA" id="ARBA00008711"/>
    </source>
</evidence>
<evidence type="ECO:0000256" key="7">
    <source>
        <dbReference type="ARBA" id="ARBA00033095"/>
    </source>
</evidence>
<dbReference type="InterPro" id="IPR036388">
    <property type="entry name" value="WH-like_DNA-bd_sf"/>
</dbReference>
<keyword evidence="10" id="KW-1185">Reference proteome</keyword>
<dbReference type="GeneID" id="34523570"/>
<evidence type="ECO:0000256" key="3">
    <source>
        <dbReference type="ARBA" id="ARBA00015377"/>
    </source>
</evidence>
<accession>J7QZM0</accession>
<keyword evidence="4" id="KW-0227">DNA damage</keyword>
<dbReference type="Proteomes" id="UP000006310">
    <property type="component" value="Chromosome 1"/>
</dbReference>
<dbReference type="InterPro" id="IPR014048">
    <property type="entry name" value="MethylDNA_cys_MeTrfase_DNA-bd"/>
</dbReference>